<dbReference type="GeneID" id="5055797"/>
<reference evidence="1 2" key="1">
    <citation type="journal article" date="2020" name="Nat. Commun.">
        <title>The structures of two archaeal type IV pili illuminate evolutionary relationships.</title>
        <authorList>
            <person name="Wang F."/>
            <person name="Baquero D.P."/>
            <person name="Su Z."/>
            <person name="Beltran L.C."/>
            <person name="Prangishvili D."/>
            <person name="Krupovic M."/>
            <person name="Egelman E.H."/>
        </authorList>
    </citation>
    <scope>NUCLEOTIDE SEQUENCE [LARGE SCALE GENOMIC DNA]</scope>
    <source>
        <strain evidence="1 2">2GA</strain>
    </source>
</reference>
<dbReference type="EMBL" id="JAAVJF010000003">
    <property type="protein sequence ID" value="NYR15812.1"/>
    <property type="molecule type" value="Genomic_DNA"/>
</dbReference>
<dbReference type="AlphaFoldDB" id="A0A7L4PAQ7"/>
<comment type="caution">
    <text evidence="1">The sequence shown here is derived from an EMBL/GenBank/DDBJ whole genome shotgun (WGS) entry which is preliminary data.</text>
</comment>
<name>A0A7L4PAQ7_9CREN</name>
<gene>
    <name evidence="1" type="ORF">HC235_07655</name>
</gene>
<dbReference type="Proteomes" id="UP000554766">
    <property type="component" value="Unassembled WGS sequence"/>
</dbReference>
<accession>A0A7L4PAQ7</accession>
<evidence type="ECO:0000313" key="2">
    <source>
        <dbReference type="Proteomes" id="UP000554766"/>
    </source>
</evidence>
<proteinExistence type="predicted"/>
<organism evidence="1 2">
    <name type="scientific">Pyrobaculum arsenaticum</name>
    <dbReference type="NCBI Taxonomy" id="121277"/>
    <lineage>
        <taxon>Archaea</taxon>
        <taxon>Thermoproteota</taxon>
        <taxon>Thermoprotei</taxon>
        <taxon>Thermoproteales</taxon>
        <taxon>Thermoproteaceae</taxon>
        <taxon>Pyrobaculum</taxon>
    </lineage>
</organism>
<dbReference type="OMA" id="GGVNCRW"/>
<evidence type="ECO:0000313" key="1">
    <source>
        <dbReference type="EMBL" id="NYR15812.1"/>
    </source>
</evidence>
<dbReference type="RefSeq" id="WP_011899733.1">
    <property type="nucleotide sequence ID" value="NZ_JAAVJF010000003.1"/>
</dbReference>
<protein>
    <submittedName>
        <fullName evidence="1">Uncharacterized protein</fullName>
    </submittedName>
</protein>
<sequence>MSREVIFHFLHPEVIKILEKMGQSSIAVEVERAGERHDVYDFLDKSFSMYYAEYGGVNCRWLRDAIQRDWEKVTNVLLPRLLSQYVALKTGAKGAEKPKQQLGRVLQYGA</sequence>
<keyword evidence="2" id="KW-1185">Reference proteome</keyword>